<name>A0AAW0DGH1_9AGAR</name>
<comment type="caution">
    <text evidence="1">The sequence shown here is derived from an EMBL/GenBank/DDBJ whole genome shotgun (WGS) entry which is preliminary data.</text>
</comment>
<protein>
    <submittedName>
        <fullName evidence="1">Uncharacterized protein</fullName>
    </submittedName>
</protein>
<gene>
    <name evidence="1" type="ORF">R3P38DRAFT_2763865</name>
</gene>
<keyword evidence="2" id="KW-1185">Reference proteome</keyword>
<accession>A0AAW0DGH1</accession>
<sequence length="212" mass="23730">MWILAKPLAAAGMYEALSPPLVRAISFTHCDSSLRFYLPSTPLSRFSDSVRAQQKEDLHSGFNCINVTASLVFCKDEVASTGFENIRKVQVWSGYSQLGSEKRSAKMQTRTSIRYSGTTRLTKFTRSESVFTIQKAQARTYELEDLFFACNWRAIDTHVQAIGGSQQRKLFLSADKRTDSFGCKITVNVFSWHPSIVPAESNIVRPPKAAST</sequence>
<dbReference type="AlphaFoldDB" id="A0AAW0DGH1"/>
<dbReference type="Proteomes" id="UP001362999">
    <property type="component" value="Unassembled WGS sequence"/>
</dbReference>
<proteinExistence type="predicted"/>
<organism evidence="1 2">
    <name type="scientific">Favolaschia claudopus</name>
    <dbReference type="NCBI Taxonomy" id="2862362"/>
    <lineage>
        <taxon>Eukaryota</taxon>
        <taxon>Fungi</taxon>
        <taxon>Dikarya</taxon>
        <taxon>Basidiomycota</taxon>
        <taxon>Agaricomycotina</taxon>
        <taxon>Agaricomycetes</taxon>
        <taxon>Agaricomycetidae</taxon>
        <taxon>Agaricales</taxon>
        <taxon>Marasmiineae</taxon>
        <taxon>Mycenaceae</taxon>
        <taxon>Favolaschia</taxon>
    </lineage>
</organism>
<evidence type="ECO:0000313" key="1">
    <source>
        <dbReference type="EMBL" id="KAK7050580.1"/>
    </source>
</evidence>
<evidence type="ECO:0000313" key="2">
    <source>
        <dbReference type="Proteomes" id="UP001362999"/>
    </source>
</evidence>
<dbReference type="EMBL" id="JAWWNJ010000008">
    <property type="protein sequence ID" value="KAK7050580.1"/>
    <property type="molecule type" value="Genomic_DNA"/>
</dbReference>
<reference evidence="1 2" key="1">
    <citation type="journal article" date="2024" name="J Genomics">
        <title>Draft genome sequencing and assembly of Favolaschia claudopus CIRM-BRFM 2984 isolated from oak limbs.</title>
        <authorList>
            <person name="Navarro D."/>
            <person name="Drula E."/>
            <person name="Chaduli D."/>
            <person name="Cazenave R."/>
            <person name="Ahrendt S."/>
            <person name="Wang J."/>
            <person name="Lipzen A."/>
            <person name="Daum C."/>
            <person name="Barry K."/>
            <person name="Grigoriev I.V."/>
            <person name="Favel A."/>
            <person name="Rosso M.N."/>
            <person name="Martin F."/>
        </authorList>
    </citation>
    <scope>NUCLEOTIDE SEQUENCE [LARGE SCALE GENOMIC DNA]</scope>
    <source>
        <strain evidence="1 2">CIRM-BRFM 2984</strain>
    </source>
</reference>